<dbReference type="Proteomes" id="UP000886881">
    <property type="component" value="Unassembled WGS sequence"/>
</dbReference>
<proteinExistence type="inferred from homology"/>
<protein>
    <submittedName>
        <fullName evidence="2">Efflux RND transporter periplasmic adaptor subunit</fullName>
    </submittedName>
</protein>
<accession>A0A9D1GPJ9</accession>
<dbReference type="Gene3D" id="2.40.50.100">
    <property type="match status" value="1"/>
</dbReference>
<dbReference type="InterPro" id="IPR006143">
    <property type="entry name" value="RND_pump_MFP"/>
</dbReference>
<dbReference type="AlphaFoldDB" id="A0A9D1GPJ9"/>
<comment type="similarity">
    <text evidence="1">Belongs to the membrane fusion protein (MFP) (TC 8.A.1) family.</text>
</comment>
<name>A0A9D1GPJ9_9BACT</name>
<dbReference type="GO" id="GO:1990281">
    <property type="term" value="C:efflux pump complex"/>
    <property type="evidence" value="ECO:0007669"/>
    <property type="project" value="TreeGrafter"/>
</dbReference>
<comment type="caution">
    <text evidence="2">The sequence shown here is derived from an EMBL/GenBank/DDBJ whole genome shotgun (WGS) entry which is preliminary data.</text>
</comment>
<evidence type="ECO:0000313" key="2">
    <source>
        <dbReference type="EMBL" id="HIT46877.1"/>
    </source>
</evidence>
<dbReference type="SUPFAM" id="SSF111369">
    <property type="entry name" value="HlyD-like secretion proteins"/>
    <property type="match status" value="1"/>
</dbReference>
<organism evidence="2 3">
    <name type="scientific">Candidatus Cryptobacteroides merdipullorum</name>
    <dbReference type="NCBI Taxonomy" id="2840771"/>
    <lineage>
        <taxon>Bacteria</taxon>
        <taxon>Pseudomonadati</taxon>
        <taxon>Bacteroidota</taxon>
        <taxon>Bacteroidia</taxon>
        <taxon>Bacteroidales</taxon>
        <taxon>Candidatus Cryptobacteroides</taxon>
    </lineage>
</organism>
<reference evidence="2" key="2">
    <citation type="journal article" date="2021" name="PeerJ">
        <title>Extensive microbial diversity within the chicken gut microbiome revealed by metagenomics and culture.</title>
        <authorList>
            <person name="Gilroy R."/>
            <person name="Ravi A."/>
            <person name="Getino M."/>
            <person name="Pursley I."/>
            <person name="Horton D.L."/>
            <person name="Alikhan N.F."/>
            <person name="Baker D."/>
            <person name="Gharbi K."/>
            <person name="Hall N."/>
            <person name="Watson M."/>
            <person name="Adriaenssens E.M."/>
            <person name="Foster-Nyarko E."/>
            <person name="Jarju S."/>
            <person name="Secka A."/>
            <person name="Antonio M."/>
            <person name="Oren A."/>
            <person name="Chaudhuri R.R."/>
            <person name="La Ragione R."/>
            <person name="Hildebrand F."/>
            <person name="Pallen M.J."/>
        </authorList>
    </citation>
    <scope>NUCLEOTIDE SEQUENCE</scope>
    <source>
        <strain evidence="2">ChiHecec2B26-709</strain>
    </source>
</reference>
<evidence type="ECO:0000313" key="3">
    <source>
        <dbReference type="Proteomes" id="UP000886881"/>
    </source>
</evidence>
<dbReference type="NCBIfam" id="TIGR01730">
    <property type="entry name" value="RND_mfp"/>
    <property type="match status" value="1"/>
</dbReference>
<dbReference type="GO" id="GO:0015562">
    <property type="term" value="F:efflux transmembrane transporter activity"/>
    <property type="evidence" value="ECO:0007669"/>
    <property type="project" value="TreeGrafter"/>
</dbReference>
<dbReference type="PANTHER" id="PTHR30469">
    <property type="entry name" value="MULTIDRUG RESISTANCE PROTEIN MDTA"/>
    <property type="match status" value="1"/>
</dbReference>
<reference evidence="2" key="1">
    <citation type="submission" date="2020-10" db="EMBL/GenBank/DDBJ databases">
        <authorList>
            <person name="Gilroy R."/>
        </authorList>
    </citation>
    <scope>NUCLEOTIDE SEQUENCE</scope>
    <source>
        <strain evidence="2">ChiHecec2B26-709</strain>
    </source>
</reference>
<sequence length="358" mass="38473">MKKWLNRMLPALVLPALVSCGEGKDAETDGNRLAYRPEINKVDVVTLEKKDFPMQLLSNGKLSAAGRSQLYFGQTGTVTAINVANGERVSEGRTIAELDGRDFRLALESARVALSQAELEYLDVLAGLGYSPADTSSAPASVLELAKVRSGYSSAKLEYAKAARNLEGTVLTAPFSGKIADIRLNVWEQSGSESFCTLIDDSSFKVEFSVLESEYSFLEKGQEVKVLPFAGSGSPVRGRISSINPKVGDNGLVSVEAVIPGDGRLIDGMNVKVTVERVLSRQLTVPKSAVVVRDNLDVLFRYNDGKAEWVYVNILNANSESYVVEANSDRGATLSEGELVIVSGNLNLADGSDVALNE</sequence>
<dbReference type="PROSITE" id="PS51257">
    <property type="entry name" value="PROKAR_LIPOPROTEIN"/>
    <property type="match status" value="1"/>
</dbReference>
<dbReference type="Gene3D" id="2.40.30.170">
    <property type="match status" value="1"/>
</dbReference>
<dbReference type="Gene3D" id="2.40.420.20">
    <property type="match status" value="1"/>
</dbReference>
<evidence type="ECO:0000256" key="1">
    <source>
        <dbReference type="ARBA" id="ARBA00009477"/>
    </source>
</evidence>
<dbReference type="EMBL" id="DVLC01000064">
    <property type="protein sequence ID" value="HIT46877.1"/>
    <property type="molecule type" value="Genomic_DNA"/>
</dbReference>
<gene>
    <name evidence="2" type="ORF">IAC35_03355</name>
</gene>